<feature type="domain" description="Lipoyl-binding" evidence="3">
    <location>
        <begin position="3"/>
        <end position="80"/>
    </location>
</feature>
<dbReference type="AlphaFoldDB" id="A0A7Y8FET6"/>
<dbReference type="Proteomes" id="UP000537188">
    <property type="component" value="Unassembled WGS sequence"/>
</dbReference>
<dbReference type="InterPro" id="IPR011053">
    <property type="entry name" value="Single_hybrid_motif"/>
</dbReference>
<organism evidence="4 5">
    <name type="scientific">Pseudomonas yamanorum</name>
    <dbReference type="NCBI Taxonomy" id="515393"/>
    <lineage>
        <taxon>Bacteria</taxon>
        <taxon>Pseudomonadati</taxon>
        <taxon>Pseudomonadota</taxon>
        <taxon>Gammaproteobacteria</taxon>
        <taxon>Pseudomonadales</taxon>
        <taxon>Pseudomonadaceae</taxon>
        <taxon>Pseudomonas</taxon>
    </lineage>
</organism>
<gene>
    <name evidence="4" type="ORF">HX828_19780</name>
</gene>
<evidence type="ECO:0000313" key="4">
    <source>
        <dbReference type="EMBL" id="NWE77809.1"/>
    </source>
</evidence>
<proteinExistence type="predicted"/>
<keyword evidence="2" id="KW-0450">Lipoyl</keyword>
<evidence type="ECO:0000256" key="2">
    <source>
        <dbReference type="ARBA" id="ARBA00022823"/>
    </source>
</evidence>
<dbReference type="InterPro" id="IPR000089">
    <property type="entry name" value="Biotin_lipoyl"/>
</dbReference>
<accession>A0A7Y8FET6</accession>
<dbReference type="CDD" id="cd06849">
    <property type="entry name" value="lipoyl_domain"/>
    <property type="match status" value="1"/>
</dbReference>
<comment type="cofactor">
    <cofactor evidence="1">
        <name>(R)-lipoate</name>
        <dbReference type="ChEBI" id="CHEBI:83088"/>
    </cofactor>
</comment>
<protein>
    <submittedName>
        <fullName evidence="4">Biotin attachment protein</fullName>
    </submittedName>
</protein>
<comment type="caution">
    <text evidence="4">The sequence shown here is derived from an EMBL/GenBank/DDBJ whole genome shotgun (WGS) entry which is preliminary data.</text>
</comment>
<dbReference type="Pfam" id="PF00364">
    <property type="entry name" value="Biotin_lipoyl"/>
    <property type="match status" value="1"/>
</dbReference>
<dbReference type="Gene3D" id="2.40.50.100">
    <property type="match status" value="1"/>
</dbReference>
<evidence type="ECO:0000259" key="3">
    <source>
        <dbReference type="PROSITE" id="PS50968"/>
    </source>
</evidence>
<dbReference type="PROSITE" id="PS50968">
    <property type="entry name" value="BIOTINYL_LIPOYL"/>
    <property type="match status" value="1"/>
</dbReference>
<sequence>MITVTLQNEAWDDVEDGTEALLDEWLVKAGTPVKAGEIIAIVVVAKTSFEVVAPGNGTVSKLLVSLQETVTRGQPLLEFEPEI</sequence>
<dbReference type="InterPro" id="IPR003016">
    <property type="entry name" value="2-oxoA_DH_lipoyl-BS"/>
</dbReference>
<dbReference type="SUPFAM" id="SSF51230">
    <property type="entry name" value="Single hybrid motif"/>
    <property type="match status" value="1"/>
</dbReference>
<dbReference type="RefSeq" id="WP_177115193.1">
    <property type="nucleotide sequence ID" value="NZ_JACARF010000023.1"/>
</dbReference>
<evidence type="ECO:0000313" key="5">
    <source>
        <dbReference type="Proteomes" id="UP000537188"/>
    </source>
</evidence>
<dbReference type="EMBL" id="JACARF010000023">
    <property type="protein sequence ID" value="NWE77809.1"/>
    <property type="molecule type" value="Genomic_DNA"/>
</dbReference>
<name>A0A7Y8FET6_9PSED</name>
<dbReference type="PROSITE" id="PS00189">
    <property type="entry name" value="LIPOYL"/>
    <property type="match status" value="1"/>
</dbReference>
<evidence type="ECO:0000256" key="1">
    <source>
        <dbReference type="ARBA" id="ARBA00001938"/>
    </source>
</evidence>
<reference evidence="4 5" key="1">
    <citation type="submission" date="2020-04" db="EMBL/GenBank/DDBJ databases">
        <title>Molecular characterization of pseudomonads from Agaricus bisporus reveal novel blotch 2 pathogens in Western Europe.</title>
        <authorList>
            <person name="Taparia T."/>
            <person name="Krijger M."/>
            <person name="Haynes E."/>
            <person name="Elpinstone J.G."/>
            <person name="Noble R."/>
            <person name="Van Der Wolf J."/>
        </authorList>
    </citation>
    <scope>NUCLEOTIDE SEQUENCE [LARGE SCALE GENOMIC DNA]</scope>
    <source>
        <strain evidence="4 5">IPO3781</strain>
    </source>
</reference>